<accession>A0ABW4DLS4</accession>
<gene>
    <name evidence="4" type="ORF">ACFQ5D_21500</name>
</gene>
<dbReference type="PROSITE" id="PS50977">
    <property type="entry name" value="HTH_TETR_2"/>
    <property type="match status" value="1"/>
</dbReference>
<keyword evidence="5" id="KW-1185">Reference proteome</keyword>
<comment type="caution">
    <text evidence="4">The sequence shown here is derived from an EMBL/GenBank/DDBJ whole genome shotgun (WGS) entry which is preliminary data.</text>
</comment>
<evidence type="ECO:0000313" key="4">
    <source>
        <dbReference type="EMBL" id="MFD1463870.1"/>
    </source>
</evidence>
<dbReference type="PANTHER" id="PTHR43479:SF16">
    <property type="entry name" value="HTH TETR-TYPE DOMAIN-CONTAINING PROTEIN"/>
    <property type="match status" value="1"/>
</dbReference>
<keyword evidence="1 2" id="KW-0238">DNA-binding</keyword>
<evidence type="ECO:0000259" key="3">
    <source>
        <dbReference type="PROSITE" id="PS50977"/>
    </source>
</evidence>
<dbReference type="SUPFAM" id="SSF46689">
    <property type="entry name" value="Homeodomain-like"/>
    <property type="match status" value="1"/>
</dbReference>
<protein>
    <submittedName>
        <fullName evidence="4">TetR/AcrR family transcriptional regulator</fullName>
    </submittedName>
</protein>
<dbReference type="PANTHER" id="PTHR43479">
    <property type="entry name" value="ACREF/ENVCD OPERON REPRESSOR-RELATED"/>
    <property type="match status" value="1"/>
</dbReference>
<dbReference type="InterPro" id="IPR050624">
    <property type="entry name" value="HTH-type_Tx_Regulator"/>
</dbReference>
<feature type="DNA-binding region" description="H-T-H motif" evidence="2">
    <location>
        <begin position="38"/>
        <end position="57"/>
    </location>
</feature>
<evidence type="ECO:0000256" key="1">
    <source>
        <dbReference type="ARBA" id="ARBA00023125"/>
    </source>
</evidence>
<dbReference type="Gene3D" id="1.10.357.10">
    <property type="entry name" value="Tetracycline Repressor, domain 2"/>
    <property type="match status" value="1"/>
</dbReference>
<proteinExistence type="predicted"/>
<organism evidence="4 5">
    <name type="scientific">Paenibacillus farraposensis</name>
    <dbReference type="NCBI Taxonomy" id="2807095"/>
    <lineage>
        <taxon>Bacteria</taxon>
        <taxon>Bacillati</taxon>
        <taxon>Bacillota</taxon>
        <taxon>Bacilli</taxon>
        <taxon>Bacillales</taxon>
        <taxon>Paenibacillaceae</taxon>
        <taxon>Paenibacillus</taxon>
    </lineage>
</organism>
<dbReference type="Pfam" id="PF00440">
    <property type="entry name" value="TetR_N"/>
    <property type="match status" value="1"/>
</dbReference>
<dbReference type="InterPro" id="IPR009057">
    <property type="entry name" value="Homeodomain-like_sf"/>
</dbReference>
<feature type="non-terminal residue" evidence="4">
    <location>
        <position position="112"/>
    </location>
</feature>
<dbReference type="EMBL" id="JBHTNZ010000047">
    <property type="protein sequence ID" value="MFD1463870.1"/>
    <property type="molecule type" value="Genomic_DNA"/>
</dbReference>
<dbReference type="Proteomes" id="UP001597340">
    <property type="component" value="Unassembled WGS sequence"/>
</dbReference>
<name>A0ABW4DLS4_9BACL</name>
<feature type="domain" description="HTH tetR-type" evidence="3">
    <location>
        <begin position="13"/>
        <end position="75"/>
    </location>
</feature>
<dbReference type="InterPro" id="IPR001647">
    <property type="entry name" value="HTH_TetR"/>
</dbReference>
<sequence>MKNDKANTDLRVKRTHKLLWSALGELLLDPKKEFSSITINEICEKAMVHRTTFYKHFVDKYDLLNLFFLQFQDEFRKNSLEDRIEIPFQTIERNPKRKMMDIIALKQKNDKT</sequence>
<reference evidence="5" key="1">
    <citation type="journal article" date="2019" name="Int. J. Syst. Evol. Microbiol.">
        <title>The Global Catalogue of Microorganisms (GCM) 10K type strain sequencing project: providing services to taxonomists for standard genome sequencing and annotation.</title>
        <authorList>
            <consortium name="The Broad Institute Genomics Platform"/>
            <consortium name="The Broad Institute Genome Sequencing Center for Infectious Disease"/>
            <person name="Wu L."/>
            <person name="Ma J."/>
        </authorList>
    </citation>
    <scope>NUCLEOTIDE SEQUENCE [LARGE SCALE GENOMIC DNA]</scope>
    <source>
        <strain evidence="5">CCM 9147</strain>
    </source>
</reference>
<dbReference type="RefSeq" id="WP_377570864.1">
    <property type="nucleotide sequence ID" value="NZ_JBHTNZ010000047.1"/>
</dbReference>
<evidence type="ECO:0000256" key="2">
    <source>
        <dbReference type="PROSITE-ProRule" id="PRU00335"/>
    </source>
</evidence>
<evidence type="ECO:0000313" key="5">
    <source>
        <dbReference type="Proteomes" id="UP001597340"/>
    </source>
</evidence>